<keyword evidence="5" id="KW-1185">Reference proteome</keyword>
<evidence type="ECO:0000313" key="4">
    <source>
        <dbReference type="EMBL" id="SDP64607.1"/>
    </source>
</evidence>
<organism evidence="4 5">
    <name type="scientific">Actinokineospora alba</name>
    <dbReference type="NCBI Taxonomy" id="504798"/>
    <lineage>
        <taxon>Bacteria</taxon>
        <taxon>Bacillati</taxon>
        <taxon>Actinomycetota</taxon>
        <taxon>Actinomycetes</taxon>
        <taxon>Pseudonocardiales</taxon>
        <taxon>Pseudonocardiaceae</taxon>
        <taxon>Actinokineospora</taxon>
    </lineage>
</organism>
<protein>
    <submittedName>
        <fullName evidence="4">Site-specific DNA recombinase</fullName>
    </submittedName>
</protein>
<dbReference type="InterPro" id="IPR011109">
    <property type="entry name" value="DNA_bind_recombinase_dom"/>
</dbReference>
<dbReference type="GO" id="GO:0003677">
    <property type="term" value="F:DNA binding"/>
    <property type="evidence" value="ECO:0007669"/>
    <property type="project" value="UniProtKB-KW"/>
</dbReference>
<dbReference type="PANTHER" id="PTHR30461:SF2">
    <property type="entry name" value="SERINE RECOMBINASE PINE-RELATED"/>
    <property type="match status" value="1"/>
</dbReference>
<sequence length="490" mass="54200">MYDSYGRLSRVPETGELEKIETQWADNLKVIERHGAVLGEQLSDGLSAWKLKVRRKGWERLLERVESGASDGIVVWHTDRLFRQPRDLERLIELADKGFLVLSAHGARDLSDPDDRFILRIEVAHAARSSDDTSRRLRRRFATMRAKGRAQTGGPRRFGFDGLEMEPTGPDGERLPVAADVVERERKALREAVTAILAGVSISQVARDWNAAGLRTVPGGVLWEQKTVRMTLERPSLAGLIEYNGVLEGRMPGEPIIDPQVFDRLRALFASRSTGAPVGVRYLGTGILRCGLCRAKLSARPSGGSTYSDGAQRRMYFCNGQRKGCGKVYADQRGVDREIEAFTIARLSDPRVAEAMSAARARVSTRLAEVEEEIAACKQISKALSIRLGKRKITLDAFDEANDPLAADLERLTAERDALINTVDAGDDAAKAGMAGAVTDQWRDAEVPEKRAMFVQALSAMTMVVDPAGQVRHMFDPNRVRLLKPTTKPR</sequence>
<keyword evidence="1" id="KW-0238">DNA-binding</keyword>
<evidence type="ECO:0000256" key="2">
    <source>
        <dbReference type="ARBA" id="ARBA00023172"/>
    </source>
</evidence>
<dbReference type="Proteomes" id="UP000199651">
    <property type="component" value="Unassembled WGS sequence"/>
</dbReference>
<dbReference type="InterPro" id="IPR036162">
    <property type="entry name" value="Resolvase-like_N_sf"/>
</dbReference>
<reference evidence="5" key="1">
    <citation type="submission" date="2016-10" db="EMBL/GenBank/DDBJ databases">
        <authorList>
            <person name="Varghese N."/>
            <person name="Submissions S."/>
        </authorList>
    </citation>
    <scope>NUCLEOTIDE SEQUENCE [LARGE SCALE GENOMIC DNA]</scope>
    <source>
        <strain evidence="5">IBRC-M 10655</strain>
    </source>
</reference>
<dbReference type="SMART" id="SM00857">
    <property type="entry name" value="Resolvase"/>
    <property type="match status" value="1"/>
</dbReference>
<evidence type="ECO:0000256" key="1">
    <source>
        <dbReference type="ARBA" id="ARBA00023125"/>
    </source>
</evidence>
<evidence type="ECO:0000313" key="5">
    <source>
        <dbReference type="Proteomes" id="UP000199651"/>
    </source>
</evidence>
<proteinExistence type="predicted"/>
<dbReference type="InterPro" id="IPR006119">
    <property type="entry name" value="Resolv_N"/>
</dbReference>
<feature type="domain" description="Recombinase" evidence="3">
    <location>
        <begin position="167"/>
        <end position="275"/>
    </location>
</feature>
<gene>
    <name evidence="4" type="ORF">SAMN05192558_111130</name>
</gene>
<name>A0A1H0UEE4_9PSEU</name>
<evidence type="ECO:0000259" key="3">
    <source>
        <dbReference type="PROSITE" id="PS51737"/>
    </source>
</evidence>
<dbReference type="EMBL" id="FNJB01000011">
    <property type="protein sequence ID" value="SDP64607.1"/>
    <property type="molecule type" value="Genomic_DNA"/>
</dbReference>
<dbReference type="Gene3D" id="3.90.1750.20">
    <property type="entry name" value="Putative Large Serine Recombinase, Chain B, Domain 2"/>
    <property type="match status" value="1"/>
</dbReference>
<dbReference type="Gene3D" id="3.40.50.1390">
    <property type="entry name" value="Resolvase, N-terminal catalytic domain"/>
    <property type="match status" value="1"/>
</dbReference>
<dbReference type="SUPFAM" id="SSF53041">
    <property type="entry name" value="Resolvase-like"/>
    <property type="match status" value="1"/>
</dbReference>
<dbReference type="InterPro" id="IPR038109">
    <property type="entry name" value="DNA_bind_recomb_sf"/>
</dbReference>
<keyword evidence="2" id="KW-0233">DNA recombination</keyword>
<dbReference type="InterPro" id="IPR050639">
    <property type="entry name" value="SSR_resolvase"/>
</dbReference>
<dbReference type="Pfam" id="PF07508">
    <property type="entry name" value="Recombinase"/>
    <property type="match status" value="1"/>
</dbReference>
<dbReference type="PROSITE" id="PS51737">
    <property type="entry name" value="RECOMBINASE_DNA_BIND"/>
    <property type="match status" value="1"/>
</dbReference>
<dbReference type="GO" id="GO:0000150">
    <property type="term" value="F:DNA strand exchange activity"/>
    <property type="evidence" value="ECO:0007669"/>
    <property type="project" value="InterPro"/>
</dbReference>
<dbReference type="Pfam" id="PF00239">
    <property type="entry name" value="Resolvase"/>
    <property type="match status" value="1"/>
</dbReference>
<dbReference type="PANTHER" id="PTHR30461">
    <property type="entry name" value="DNA-INVERTASE FROM LAMBDOID PROPHAGE"/>
    <property type="match status" value="1"/>
</dbReference>
<dbReference type="CDD" id="cd00338">
    <property type="entry name" value="Ser_Recombinase"/>
    <property type="match status" value="1"/>
</dbReference>
<accession>A0A1H0UEE4</accession>
<dbReference type="AlphaFoldDB" id="A0A1H0UEE4"/>